<sequence>MRRHTTTERPPKRYDDLRKHRYKQGFINAVRKELRDLLAQELGGSSTVSEVVRRRSLCWPSMPAGFYHDGQYTTVMALSHLVLAALLAGGNGASALSIVEASVDDLQQALQSGRINTVQLLATHLHRVARFDRRGPILNSIPVLNTDVFAAAEASDQYRASHGGAIRSVLEGIPFTVKDSFMVTGLKNLTAHEDAFTVGRIVGGGGLVIGKTNMPPMANGGMQRGVYGRAESPYNKDFLAAAYGSGSSNGCAASTAASMAAFGMGEETIRLAARRHPTTALWLARPPAAFCRFASLRGKRVGVPKMYIGEDDPAAQPVYVRPSVCALWDEARKTLESLGATVEEVDFPLITNSESEPASVAWETDYPLPGPGSDPDSRGPGELAPYTWDDFLHIVGDNKTYTTLADVDPSLIFPQRPGTLPNRYGNQFLNRTESNIVFTEPVVTVLLNRISERQALEKVLGTRAFVFLRFRLGNVSEVCGSALAPSSGVCFVDETLAVLFGQDSKVPEGASAFEPSFKIPRQSIGIEKRSVQPGFWPLFAGAIG</sequence>
<dbReference type="InterPro" id="IPR023631">
    <property type="entry name" value="Amidase_dom"/>
</dbReference>
<feature type="domain" description="Amidase" evidence="2">
    <location>
        <begin position="136"/>
        <end position="268"/>
    </location>
</feature>
<comment type="caution">
    <text evidence="3">The sequence shown here is derived from an EMBL/GenBank/DDBJ whole genome shotgun (WGS) entry which is preliminary data.</text>
</comment>
<evidence type="ECO:0000259" key="2">
    <source>
        <dbReference type="Pfam" id="PF01425"/>
    </source>
</evidence>
<dbReference type="Pfam" id="PF01425">
    <property type="entry name" value="Amidase"/>
    <property type="match status" value="1"/>
</dbReference>
<dbReference type="EMBL" id="JAGTJQ010000012">
    <property type="protein sequence ID" value="KAH7016579.1"/>
    <property type="molecule type" value="Genomic_DNA"/>
</dbReference>
<reference evidence="3" key="1">
    <citation type="journal article" date="2021" name="Nat. Commun.">
        <title>Genetic determinants of endophytism in the Arabidopsis root mycobiome.</title>
        <authorList>
            <person name="Mesny F."/>
            <person name="Miyauchi S."/>
            <person name="Thiergart T."/>
            <person name="Pickel B."/>
            <person name="Atanasova L."/>
            <person name="Karlsson M."/>
            <person name="Huettel B."/>
            <person name="Barry K.W."/>
            <person name="Haridas S."/>
            <person name="Chen C."/>
            <person name="Bauer D."/>
            <person name="Andreopoulos W."/>
            <person name="Pangilinan J."/>
            <person name="LaButti K."/>
            <person name="Riley R."/>
            <person name="Lipzen A."/>
            <person name="Clum A."/>
            <person name="Drula E."/>
            <person name="Henrissat B."/>
            <person name="Kohler A."/>
            <person name="Grigoriev I.V."/>
            <person name="Martin F.M."/>
            <person name="Hacquard S."/>
        </authorList>
    </citation>
    <scope>NUCLEOTIDE SEQUENCE</scope>
    <source>
        <strain evidence="3">MPI-CAGE-CH-0230</strain>
    </source>
</reference>
<evidence type="ECO:0000313" key="3">
    <source>
        <dbReference type="EMBL" id="KAH7016579.1"/>
    </source>
</evidence>
<dbReference type="PANTHER" id="PTHR42678">
    <property type="entry name" value="AMIDASE"/>
    <property type="match status" value="1"/>
</dbReference>
<proteinExistence type="predicted"/>
<dbReference type="OrthoDB" id="566138at2759"/>
<evidence type="ECO:0000256" key="1">
    <source>
        <dbReference type="SAM" id="MobiDB-lite"/>
    </source>
</evidence>
<organism evidence="3 4">
    <name type="scientific">Microdochium trichocladiopsis</name>
    <dbReference type="NCBI Taxonomy" id="1682393"/>
    <lineage>
        <taxon>Eukaryota</taxon>
        <taxon>Fungi</taxon>
        <taxon>Dikarya</taxon>
        <taxon>Ascomycota</taxon>
        <taxon>Pezizomycotina</taxon>
        <taxon>Sordariomycetes</taxon>
        <taxon>Xylariomycetidae</taxon>
        <taxon>Xylariales</taxon>
        <taxon>Microdochiaceae</taxon>
        <taxon>Microdochium</taxon>
    </lineage>
</organism>
<dbReference type="AlphaFoldDB" id="A0A9P8XU33"/>
<protein>
    <submittedName>
        <fullName evidence="3">Amidase signature domain-containing protein</fullName>
    </submittedName>
</protein>
<accession>A0A9P8XU33</accession>
<dbReference type="GeneID" id="70189255"/>
<dbReference type="PANTHER" id="PTHR42678:SF11">
    <property type="entry name" value="AMIDASE FAMILY PROTEIN"/>
    <property type="match status" value="1"/>
</dbReference>
<feature type="region of interest" description="Disordered" evidence="1">
    <location>
        <begin position="360"/>
        <end position="381"/>
    </location>
</feature>
<gene>
    <name evidence="3" type="ORF">B0I36DRAFT_369070</name>
</gene>
<name>A0A9P8XU33_9PEZI</name>
<keyword evidence="4" id="KW-1185">Reference proteome</keyword>
<dbReference type="Proteomes" id="UP000756346">
    <property type="component" value="Unassembled WGS sequence"/>
</dbReference>
<dbReference type="SUPFAM" id="SSF75304">
    <property type="entry name" value="Amidase signature (AS) enzymes"/>
    <property type="match status" value="1"/>
</dbReference>
<feature type="compositionally biased region" description="Low complexity" evidence="1">
    <location>
        <begin position="371"/>
        <end position="381"/>
    </location>
</feature>
<dbReference type="RefSeq" id="XP_046006203.1">
    <property type="nucleotide sequence ID" value="XM_046159709.1"/>
</dbReference>
<evidence type="ECO:0000313" key="4">
    <source>
        <dbReference type="Proteomes" id="UP000756346"/>
    </source>
</evidence>
<dbReference type="InterPro" id="IPR036928">
    <property type="entry name" value="AS_sf"/>
</dbReference>
<dbReference type="Gene3D" id="3.90.1300.10">
    <property type="entry name" value="Amidase signature (AS) domain"/>
    <property type="match status" value="2"/>
</dbReference>